<gene>
    <name evidence="2" type="ordered locus">AMIS_23360</name>
</gene>
<sequence>MGPVDALPFHRPGRFWRGNLHTHSDRSDGALPPEEVARRYRDAGYDFLAITDHFRERYGFPLTDTRSLRVPGFTTLIGAELHPPRTEFSAEWHILAVGLPLGFAPPGPEESDVALTRRARDAGAFIGIAHPAASLLTAVDAERLDAAHAVEAYNALSVREDRGDSWHLTDVLVNRGHRLTAYAADDAHFQPQDPPGCRAWVQVRAEELTPEALLAALKAGHYYSSTGPEIHDVRVGDGAVHVSCSAARKVMVTGGDPGVQLIEGLSLTEGSLPVAMFRRGWCRVTVEDAEGNRAWTNPFRLAPSS</sequence>
<dbReference type="NCBIfam" id="NF038032">
    <property type="entry name" value="CehA_McbA_metalo"/>
    <property type="match status" value="1"/>
</dbReference>
<evidence type="ECO:0000313" key="3">
    <source>
        <dbReference type="Proteomes" id="UP000007882"/>
    </source>
</evidence>
<name>I0H3G9_ACTM4</name>
<dbReference type="InterPro" id="IPR003141">
    <property type="entry name" value="Pol/His_phosphatase_N"/>
</dbReference>
<dbReference type="SMART" id="SM00481">
    <property type="entry name" value="POLIIIAc"/>
    <property type="match status" value="1"/>
</dbReference>
<accession>I0H3G9</accession>
<evidence type="ECO:0000313" key="2">
    <source>
        <dbReference type="EMBL" id="BAL87556.1"/>
    </source>
</evidence>
<dbReference type="Proteomes" id="UP000007882">
    <property type="component" value="Chromosome"/>
</dbReference>
<dbReference type="PANTHER" id="PTHR42924">
    <property type="entry name" value="EXONUCLEASE"/>
    <property type="match status" value="1"/>
</dbReference>
<feature type="domain" description="Polymerase/histidinol phosphatase N-terminal" evidence="1">
    <location>
        <begin position="18"/>
        <end position="84"/>
    </location>
</feature>
<dbReference type="PANTHER" id="PTHR42924:SF3">
    <property type="entry name" value="POLYMERASE_HISTIDINOL PHOSPHATASE N-TERMINAL DOMAIN-CONTAINING PROTEIN"/>
    <property type="match status" value="1"/>
</dbReference>
<organism evidence="2 3">
    <name type="scientific">Actinoplanes missouriensis (strain ATCC 14538 / DSM 43046 / CBS 188.64 / JCM 3121 / NBRC 102363 / NCIMB 12654 / NRRL B-3342 / UNCC 431)</name>
    <dbReference type="NCBI Taxonomy" id="512565"/>
    <lineage>
        <taxon>Bacteria</taxon>
        <taxon>Bacillati</taxon>
        <taxon>Actinomycetota</taxon>
        <taxon>Actinomycetes</taxon>
        <taxon>Micromonosporales</taxon>
        <taxon>Micromonosporaceae</taxon>
        <taxon>Actinoplanes</taxon>
    </lineage>
</organism>
<dbReference type="KEGG" id="ams:AMIS_23360"/>
<dbReference type="Gene3D" id="3.20.20.140">
    <property type="entry name" value="Metal-dependent hydrolases"/>
    <property type="match status" value="1"/>
</dbReference>
<dbReference type="HOGENOM" id="CLU_072517_0_0_11"/>
<dbReference type="AlphaFoldDB" id="I0H3G9"/>
<evidence type="ECO:0000259" key="1">
    <source>
        <dbReference type="SMART" id="SM00481"/>
    </source>
</evidence>
<dbReference type="SUPFAM" id="SSF89550">
    <property type="entry name" value="PHP domain-like"/>
    <property type="match status" value="1"/>
</dbReference>
<dbReference type="GO" id="GO:0035312">
    <property type="term" value="F:5'-3' DNA exonuclease activity"/>
    <property type="evidence" value="ECO:0007669"/>
    <property type="project" value="TreeGrafter"/>
</dbReference>
<dbReference type="GO" id="GO:0004534">
    <property type="term" value="F:5'-3' RNA exonuclease activity"/>
    <property type="evidence" value="ECO:0007669"/>
    <property type="project" value="TreeGrafter"/>
</dbReference>
<dbReference type="EMBL" id="AP012319">
    <property type="protein sequence ID" value="BAL87556.1"/>
    <property type="molecule type" value="Genomic_DNA"/>
</dbReference>
<proteinExistence type="predicted"/>
<dbReference type="PATRIC" id="fig|512565.3.peg.2332"/>
<reference evidence="2 3" key="1">
    <citation type="submission" date="2012-02" db="EMBL/GenBank/DDBJ databases">
        <title>Complete genome sequence of Actinoplanes missouriensis 431 (= NBRC 102363).</title>
        <authorList>
            <person name="Ohnishi Y."/>
            <person name="Ishikawa J."/>
            <person name="Sekine M."/>
            <person name="Hosoyama A."/>
            <person name="Harada T."/>
            <person name="Narita H."/>
            <person name="Hata T."/>
            <person name="Konno Y."/>
            <person name="Tutikane K."/>
            <person name="Fujita N."/>
            <person name="Horinouchi S."/>
            <person name="Hayakawa M."/>
        </authorList>
    </citation>
    <scope>NUCLEOTIDE SEQUENCE [LARGE SCALE GENOMIC DNA]</scope>
    <source>
        <strain evidence="3">ATCC 14538 / DSM 43046 / CBS 188.64 / JCM 3121 / NBRC 102363 / NCIMB 12654 / NRRL B-3342 / UNCC 431</strain>
    </source>
</reference>
<dbReference type="InterPro" id="IPR016195">
    <property type="entry name" value="Pol/histidinol_Pase-like"/>
</dbReference>
<dbReference type="InterPro" id="IPR052018">
    <property type="entry name" value="PHP_domain"/>
</dbReference>
<dbReference type="STRING" id="512565.AMIS_23360"/>
<protein>
    <recommendedName>
        <fullName evidence="1">Polymerase/histidinol phosphatase N-terminal domain-containing protein</fullName>
    </recommendedName>
</protein>
<keyword evidence="3" id="KW-1185">Reference proteome</keyword>
<dbReference type="eggNOG" id="COG0613">
    <property type="taxonomic scope" value="Bacteria"/>
</dbReference>